<protein>
    <submittedName>
        <fullName evidence="8">Unannotated protein</fullName>
    </submittedName>
</protein>
<evidence type="ECO:0000256" key="6">
    <source>
        <dbReference type="ARBA" id="ARBA00022989"/>
    </source>
</evidence>
<keyword evidence="6" id="KW-1133">Transmembrane helix</keyword>
<keyword evidence="5" id="KW-0283">Flagellar rotation</keyword>
<keyword evidence="7" id="KW-0472">Membrane</keyword>
<evidence type="ECO:0000256" key="5">
    <source>
        <dbReference type="ARBA" id="ARBA00022779"/>
    </source>
</evidence>
<evidence type="ECO:0000256" key="2">
    <source>
        <dbReference type="ARBA" id="ARBA00022475"/>
    </source>
</evidence>
<dbReference type="GO" id="GO:0006935">
    <property type="term" value="P:chemotaxis"/>
    <property type="evidence" value="ECO:0007669"/>
    <property type="project" value="UniProtKB-KW"/>
</dbReference>
<dbReference type="EMBL" id="CAFBMK010000424">
    <property type="protein sequence ID" value="CAB4957437.1"/>
    <property type="molecule type" value="Genomic_DNA"/>
</dbReference>
<organism evidence="8">
    <name type="scientific">freshwater metagenome</name>
    <dbReference type="NCBI Taxonomy" id="449393"/>
    <lineage>
        <taxon>unclassified sequences</taxon>
        <taxon>metagenomes</taxon>
        <taxon>ecological metagenomes</taxon>
    </lineage>
</organism>
<name>A0A6J7KP46_9ZZZZ</name>
<sequence>MPKNKLIAIAVVALIGVFGVYKFVLAPPAPAGAKPKVPGVVYVLPKEFLVNLSDGRYAKFSVAMVLDHAPEPGHGESPPEGYGVMPEEAVVRDAVTDVLGASTGEQLSSAAGREKVKKQLKRRLKQRTDLHVEDVLLPDITVQ</sequence>
<evidence type="ECO:0000256" key="7">
    <source>
        <dbReference type="ARBA" id="ARBA00023136"/>
    </source>
</evidence>
<evidence type="ECO:0000256" key="4">
    <source>
        <dbReference type="ARBA" id="ARBA00022692"/>
    </source>
</evidence>
<accession>A0A6J7KP46</accession>
<reference evidence="8" key="1">
    <citation type="submission" date="2020-05" db="EMBL/GenBank/DDBJ databases">
        <authorList>
            <person name="Chiriac C."/>
            <person name="Salcher M."/>
            <person name="Ghai R."/>
            <person name="Kavagutti S V."/>
        </authorList>
    </citation>
    <scope>NUCLEOTIDE SEQUENCE</scope>
</reference>
<keyword evidence="3" id="KW-0145">Chemotaxis</keyword>
<dbReference type="GO" id="GO:0005886">
    <property type="term" value="C:plasma membrane"/>
    <property type="evidence" value="ECO:0007669"/>
    <property type="project" value="UniProtKB-SubCell"/>
</dbReference>
<proteinExistence type="predicted"/>
<evidence type="ECO:0000256" key="3">
    <source>
        <dbReference type="ARBA" id="ARBA00022500"/>
    </source>
</evidence>
<keyword evidence="2" id="KW-1003">Cell membrane</keyword>
<evidence type="ECO:0000256" key="1">
    <source>
        <dbReference type="ARBA" id="ARBA00004162"/>
    </source>
</evidence>
<comment type="subcellular location">
    <subcellularLocation>
        <location evidence="1">Cell membrane</location>
        <topology evidence="1">Single-pass membrane protein</topology>
    </subcellularLocation>
</comment>
<dbReference type="AlphaFoldDB" id="A0A6J7KP46"/>
<dbReference type="Pfam" id="PF03748">
    <property type="entry name" value="FliL"/>
    <property type="match status" value="1"/>
</dbReference>
<gene>
    <name evidence="8" type="ORF">UFOPK3564_03848</name>
</gene>
<dbReference type="GO" id="GO:0071973">
    <property type="term" value="P:bacterial-type flagellum-dependent cell motility"/>
    <property type="evidence" value="ECO:0007669"/>
    <property type="project" value="InterPro"/>
</dbReference>
<evidence type="ECO:0000313" key="8">
    <source>
        <dbReference type="EMBL" id="CAB4957437.1"/>
    </source>
</evidence>
<dbReference type="InterPro" id="IPR005503">
    <property type="entry name" value="FliL"/>
</dbReference>
<keyword evidence="4" id="KW-0812">Transmembrane</keyword>
<dbReference type="GO" id="GO:0009425">
    <property type="term" value="C:bacterial-type flagellum basal body"/>
    <property type="evidence" value="ECO:0007669"/>
    <property type="project" value="InterPro"/>
</dbReference>